<keyword evidence="1" id="KW-1133">Transmembrane helix</keyword>
<keyword evidence="4" id="KW-1185">Reference proteome</keyword>
<dbReference type="EMBL" id="RBLI01000001">
    <property type="protein sequence ID" value="RKS51189.1"/>
    <property type="molecule type" value="Genomic_DNA"/>
</dbReference>
<organism evidence="2 5">
    <name type="scientific">Paracoccus pantotrophus</name>
    <name type="common">Thiosphaera pantotropha</name>
    <dbReference type="NCBI Taxonomy" id="82367"/>
    <lineage>
        <taxon>Bacteria</taxon>
        <taxon>Pseudomonadati</taxon>
        <taxon>Pseudomonadota</taxon>
        <taxon>Alphaproteobacteria</taxon>
        <taxon>Rhodobacterales</taxon>
        <taxon>Paracoccaceae</taxon>
        <taxon>Paracoccus</taxon>
    </lineage>
</organism>
<accession>A0AAE6TVF9</accession>
<dbReference type="Proteomes" id="UP000273626">
    <property type="component" value="Unassembled WGS sequence"/>
</dbReference>
<sequence>MGIVPSVDNRISAGNMLVALGMIVSVAVAWGNLSGRSDNMAAELSSVRAMAAANEARIRALETATARQDERMVLILDSLRKIESRIERGVHP</sequence>
<dbReference type="KEGG" id="ppan:ESD82_19910"/>
<proteinExistence type="predicted"/>
<name>A0AAE6TVF9_PARPN</name>
<evidence type="ECO:0000313" key="3">
    <source>
        <dbReference type="EMBL" id="RKS51189.1"/>
    </source>
</evidence>
<keyword evidence="1" id="KW-0472">Membrane</keyword>
<feature type="transmembrane region" description="Helical" evidence="1">
    <location>
        <begin position="12"/>
        <end position="33"/>
    </location>
</feature>
<gene>
    <name evidence="3" type="ORF">BDE18_0420</name>
    <name evidence="2" type="ORF">ESD82_19910</name>
</gene>
<dbReference type="RefSeq" id="WP_147427537.1">
    <property type="nucleotide sequence ID" value="NZ_CP044426.1"/>
</dbReference>
<reference evidence="3 4" key="1">
    <citation type="submission" date="2018-10" db="EMBL/GenBank/DDBJ databases">
        <title>Genomic Encyclopedia of Archaeal and Bacterial Type Strains, Phase II (KMG-II): from individual species to whole genera.</title>
        <authorList>
            <person name="Goeker M."/>
        </authorList>
    </citation>
    <scope>NUCLEOTIDE SEQUENCE [LARGE SCALE GENOMIC DNA]</scope>
    <source>
        <strain evidence="4">ATCC 35512 / DSM 2944 / CIP 106514 / LMD 82.5 / NBRC 102493 / NCCB 82005 / GB17</strain>
        <strain evidence="3">DSM 2944</strain>
    </source>
</reference>
<evidence type="ECO:0000313" key="4">
    <source>
        <dbReference type="Proteomes" id="UP000273626"/>
    </source>
</evidence>
<keyword evidence="1" id="KW-0812">Transmembrane</keyword>
<reference evidence="2 5" key="2">
    <citation type="submission" date="2019-01" db="EMBL/GenBank/DDBJ databases">
        <title>Complete Genome Sequence and Annotation of the Paracoccus pantotrophus type strain DSM 2944.</title>
        <authorList>
            <person name="Bockwoldt J.A."/>
            <person name="Zimmermann M."/>
            <person name="Tiso T."/>
            <person name="Blank L.M."/>
        </authorList>
    </citation>
    <scope>NUCLEOTIDE SEQUENCE [LARGE SCALE GENOMIC DNA]</scope>
    <source>
        <strain evidence="2 5">DSM 2944</strain>
    </source>
</reference>
<dbReference type="GeneID" id="51372864"/>
<dbReference type="EMBL" id="CP044426">
    <property type="protein sequence ID" value="QFG38293.1"/>
    <property type="molecule type" value="Genomic_DNA"/>
</dbReference>
<evidence type="ECO:0000256" key="1">
    <source>
        <dbReference type="SAM" id="Phobius"/>
    </source>
</evidence>
<dbReference type="Proteomes" id="UP000326453">
    <property type="component" value="Chromosome 1"/>
</dbReference>
<protein>
    <submittedName>
        <fullName evidence="2">Uncharacterized protein</fullName>
    </submittedName>
</protein>
<evidence type="ECO:0000313" key="5">
    <source>
        <dbReference type="Proteomes" id="UP000326453"/>
    </source>
</evidence>
<dbReference type="AlphaFoldDB" id="A0AAE6TVF9"/>
<evidence type="ECO:0000313" key="2">
    <source>
        <dbReference type="EMBL" id="QFG38293.1"/>
    </source>
</evidence>